<name>D6TQ47_KTERA</name>
<evidence type="ECO:0000313" key="1">
    <source>
        <dbReference type="EMBL" id="EFH85695.1"/>
    </source>
</evidence>
<dbReference type="Proteomes" id="UP000004508">
    <property type="component" value="Unassembled WGS sequence"/>
</dbReference>
<evidence type="ECO:0000313" key="2">
    <source>
        <dbReference type="Proteomes" id="UP000004508"/>
    </source>
</evidence>
<protein>
    <submittedName>
        <fullName evidence="1">Uncharacterized protein</fullName>
    </submittedName>
</protein>
<proteinExistence type="predicted"/>
<dbReference type="AlphaFoldDB" id="D6TQ47"/>
<dbReference type="EMBL" id="ADVG01000002">
    <property type="protein sequence ID" value="EFH85695.1"/>
    <property type="molecule type" value="Genomic_DNA"/>
</dbReference>
<sequence>MFLLKRLTIARVSGHPLQEVKIGIYRRCESTKSVKSAMDMMRFPISCPTLQRRGNTCSL</sequence>
<keyword evidence="2" id="KW-1185">Reference proteome</keyword>
<organism evidence="1 2">
    <name type="scientific">Ktedonobacter racemifer DSM 44963</name>
    <dbReference type="NCBI Taxonomy" id="485913"/>
    <lineage>
        <taxon>Bacteria</taxon>
        <taxon>Bacillati</taxon>
        <taxon>Chloroflexota</taxon>
        <taxon>Ktedonobacteria</taxon>
        <taxon>Ktedonobacterales</taxon>
        <taxon>Ktedonobacteraceae</taxon>
        <taxon>Ktedonobacter</taxon>
    </lineage>
</organism>
<reference evidence="1 2" key="1">
    <citation type="journal article" date="2011" name="Stand. Genomic Sci.">
        <title>Non-contiguous finished genome sequence and contextual data of the filamentous soil bacterium Ktedonobacter racemifer type strain (SOSP1-21).</title>
        <authorList>
            <person name="Chang Y.J."/>
            <person name="Land M."/>
            <person name="Hauser L."/>
            <person name="Chertkov O."/>
            <person name="Del Rio T.G."/>
            <person name="Nolan M."/>
            <person name="Copeland A."/>
            <person name="Tice H."/>
            <person name="Cheng J.F."/>
            <person name="Lucas S."/>
            <person name="Han C."/>
            <person name="Goodwin L."/>
            <person name="Pitluck S."/>
            <person name="Ivanova N."/>
            <person name="Ovchinikova G."/>
            <person name="Pati A."/>
            <person name="Chen A."/>
            <person name="Palaniappan K."/>
            <person name="Mavromatis K."/>
            <person name="Liolios K."/>
            <person name="Brettin T."/>
            <person name="Fiebig A."/>
            <person name="Rohde M."/>
            <person name="Abt B."/>
            <person name="Goker M."/>
            <person name="Detter J.C."/>
            <person name="Woyke T."/>
            <person name="Bristow J."/>
            <person name="Eisen J.A."/>
            <person name="Markowitz V."/>
            <person name="Hugenholtz P."/>
            <person name="Kyrpides N.C."/>
            <person name="Klenk H.P."/>
            <person name="Lapidus A."/>
        </authorList>
    </citation>
    <scope>NUCLEOTIDE SEQUENCE [LARGE SCALE GENOMIC DNA]</scope>
    <source>
        <strain evidence="2">DSM 44963</strain>
    </source>
</reference>
<dbReference type="STRING" id="485913.Krac_6925"/>
<accession>D6TQ47</accession>
<gene>
    <name evidence="1" type="ORF">Krac_6925</name>
</gene>
<dbReference type="InParanoid" id="D6TQ47"/>
<comment type="caution">
    <text evidence="1">The sequence shown here is derived from an EMBL/GenBank/DDBJ whole genome shotgun (WGS) entry which is preliminary data.</text>
</comment>